<dbReference type="InterPro" id="IPR024053">
    <property type="entry name" value="VHL_beta_dom"/>
</dbReference>
<dbReference type="SUPFAM" id="SSF49468">
    <property type="entry name" value="VHL"/>
    <property type="match status" value="1"/>
</dbReference>
<dbReference type="OrthoDB" id="6349065at2759"/>
<gene>
    <name evidence="3" type="ORF">C7M84_006846</name>
</gene>
<proteinExistence type="inferred from homology"/>
<reference evidence="3 4" key="2">
    <citation type="submission" date="2019-01" db="EMBL/GenBank/DDBJ databases">
        <title>The decoding of complex shrimp genome reveals the adaptation for benthos swimmer, frequently molting mechanism and breeding impact on genome.</title>
        <authorList>
            <person name="Sun Y."/>
            <person name="Gao Y."/>
            <person name="Yu Y."/>
        </authorList>
    </citation>
    <scope>NUCLEOTIDE SEQUENCE [LARGE SCALE GENOMIC DNA]</scope>
    <source>
        <tissue evidence="3">Muscle</tissue>
    </source>
</reference>
<dbReference type="Proteomes" id="UP000283509">
    <property type="component" value="Unassembled WGS sequence"/>
</dbReference>
<reference evidence="3 4" key="1">
    <citation type="submission" date="2018-04" db="EMBL/GenBank/DDBJ databases">
        <authorList>
            <person name="Zhang X."/>
            <person name="Yuan J."/>
            <person name="Li F."/>
            <person name="Xiang J."/>
        </authorList>
    </citation>
    <scope>NUCLEOTIDE SEQUENCE [LARGE SCALE GENOMIC DNA]</scope>
    <source>
        <tissue evidence="3">Muscle</tissue>
    </source>
</reference>
<comment type="caution">
    <text evidence="3">The sequence shown here is derived from an EMBL/GenBank/DDBJ whole genome shotgun (WGS) entry which is preliminary data.</text>
</comment>
<evidence type="ECO:0000259" key="2">
    <source>
        <dbReference type="Pfam" id="PF01847"/>
    </source>
</evidence>
<feature type="domain" description="von Hippel-Lindau disease tumour suppressor beta" evidence="2">
    <location>
        <begin position="52"/>
        <end position="129"/>
    </location>
</feature>
<accession>A0A423TDT9</accession>
<dbReference type="Pfam" id="PF01847">
    <property type="entry name" value="VHL"/>
    <property type="match status" value="1"/>
</dbReference>
<dbReference type="CDD" id="cd05468">
    <property type="entry name" value="pVHL"/>
    <property type="match status" value="1"/>
</dbReference>
<dbReference type="Gene3D" id="2.60.40.780">
    <property type="entry name" value="von Hippel-Lindau disease tumour suppressor, beta domain"/>
    <property type="match status" value="1"/>
</dbReference>
<dbReference type="InterPro" id="IPR037139">
    <property type="entry name" value="VHL_alpha_dom_sf"/>
</dbReference>
<evidence type="ECO:0000313" key="3">
    <source>
        <dbReference type="EMBL" id="ROT74639.1"/>
    </source>
</evidence>
<dbReference type="InterPro" id="IPR036208">
    <property type="entry name" value="VHL_sf"/>
</dbReference>
<dbReference type="AlphaFoldDB" id="A0A423TDT9"/>
<protein>
    <submittedName>
        <fullName evidence="3">von Hippel-Lindau disease tumor suppressor</fullName>
    </submittedName>
</protein>
<evidence type="ECO:0000256" key="1">
    <source>
        <dbReference type="ARBA" id="ARBA00010057"/>
    </source>
</evidence>
<dbReference type="FunFam" id="2.60.40.780:FF:000001">
    <property type="entry name" value="von Hippel-Lindau disease tumor suppressor"/>
    <property type="match status" value="1"/>
</dbReference>
<organism evidence="3 4">
    <name type="scientific">Penaeus vannamei</name>
    <name type="common">Whiteleg shrimp</name>
    <name type="synonym">Litopenaeus vannamei</name>
    <dbReference type="NCBI Taxonomy" id="6689"/>
    <lineage>
        <taxon>Eukaryota</taxon>
        <taxon>Metazoa</taxon>
        <taxon>Ecdysozoa</taxon>
        <taxon>Arthropoda</taxon>
        <taxon>Crustacea</taxon>
        <taxon>Multicrustacea</taxon>
        <taxon>Malacostraca</taxon>
        <taxon>Eumalacostraca</taxon>
        <taxon>Eucarida</taxon>
        <taxon>Decapoda</taxon>
        <taxon>Dendrobranchiata</taxon>
        <taxon>Penaeoidea</taxon>
        <taxon>Penaeidae</taxon>
        <taxon>Penaeus</taxon>
    </lineage>
</organism>
<dbReference type="Gene3D" id="1.10.750.10">
    <property type="entry name" value="von Hippel-Lindau disease tumour suppressor, alpha domain"/>
    <property type="match status" value="1"/>
</dbReference>
<dbReference type="InterPro" id="IPR022772">
    <property type="entry name" value="VHL_tumour_suppress_b/a_dom"/>
</dbReference>
<keyword evidence="4" id="KW-1185">Reference proteome</keyword>
<sequence length="197" mass="22874">MSLEGAEWGSLKAPALDWYSFFQHDVVMDEEHVEEQEGNANNGEQVERLPALRSLYSRVQSFVRFVNRTQRSVDVFWLNYQGVRQRYKRLEPREQLKISTYVSHPWVFQDSETTAKLVVNSEDVFFPKPWYEGALQEGQGIQGPVSPRHITVYISIPLYTLKERATQVIWSHLRDPKDAYKLDIPAILMSGIAEWAA</sequence>
<evidence type="ECO:0000313" key="4">
    <source>
        <dbReference type="Proteomes" id="UP000283509"/>
    </source>
</evidence>
<comment type="similarity">
    <text evidence="1">Belongs to the VHL family.</text>
</comment>
<dbReference type="InterPro" id="IPR037140">
    <property type="entry name" value="VHL_beta_dom_sf"/>
</dbReference>
<dbReference type="EMBL" id="QCYY01001868">
    <property type="protein sequence ID" value="ROT74639.1"/>
    <property type="molecule type" value="Genomic_DNA"/>
</dbReference>
<name>A0A423TDT9_PENVA</name>
<dbReference type="STRING" id="6689.A0A423TDT9"/>